<evidence type="ECO:0000313" key="2">
    <source>
        <dbReference type="Proteomes" id="UP000004318"/>
    </source>
</evidence>
<proteinExistence type="predicted"/>
<sequence length="54" mass="6056">MITLYDRWRASATYRARTALDLAGQDWATVPVNLPRAEHEGDAHLAAIRRAPLP</sequence>
<dbReference type="Gene3D" id="3.40.30.10">
    <property type="entry name" value="Glutaredoxin"/>
    <property type="match status" value="1"/>
</dbReference>
<protein>
    <submittedName>
        <fullName evidence="1">Uncharacterized protein</fullName>
    </submittedName>
</protein>
<dbReference type="SUPFAM" id="SSF52833">
    <property type="entry name" value="Thioredoxin-like"/>
    <property type="match status" value="1"/>
</dbReference>
<dbReference type="OrthoDB" id="509852at2"/>
<reference evidence="1 2" key="1">
    <citation type="journal article" date="2010" name="J. Bacteriol.">
        <title>Genome sequences of Oceanicola granulosus HTCC2516(T) and Oceanicola batsensis HTCC2597(TDelta).</title>
        <authorList>
            <person name="Thrash J.C."/>
            <person name="Cho J.C."/>
            <person name="Vergin K.L."/>
            <person name="Giovannoni S.J."/>
        </authorList>
    </citation>
    <scope>NUCLEOTIDE SEQUENCE [LARGE SCALE GENOMIC DNA]</scope>
    <source>
        <strain evidence="2">ATCC BAA-863 / DSM 15984 / KCTC 12145 / HTCC2597</strain>
    </source>
</reference>
<dbReference type="EMBL" id="AAMO01000008">
    <property type="protein sequence ID" value="EAQ02313.1"/>
    <property type="molecule type" value="Genomic_DNA"/>
</dbReference>
<dbReference type="HOGENOM" id="CLU_3045928_0_0_5"/>
<organism evidence="1 2">
    <name type="scientific">Pseudooceanicola batsensis (strain ATCC BAA-863 / DSM 15984 / KCTC 12145 / HTCC2597)</name>
    <name type="common">Oceanicola batsensis</name>
    <dbReference type="NCBI Taxonomy" id="252305"/>
    <lineage>
        <taxon>Bacteria</taxon>
        <taxon>Pseudomonadati</taxon>
        <taxon>Pseudomonadota</taxon>
        <taxon>Alphaproteobacteria</taxon>
        <taxon>Rhodobacterales</taxon>
        <taxon>Paracoccaceae</taxon>
        <taxon>Pseudooceanicola</taxon>
    </lineage>
</organism>
<dbReference type="RefSeq" id="WP_009803855.1">
    <property type="nucleotide sequence ID" value="NZ_AAMO01000008.1"/>
</dbReference>
<dbReference type="STRING" id="252305.OB2597_19561"/>
<keyword evidence="2" id="KW-1185">Reference proteome</keyword>
<dbReference type="Proteomes" id="UP000004318">
    <property type="component" value="Unassembled WGS sequence"/>
</dbReference>
<gene>
    <name evidence="1" type="ORF">OB2597_19561</name>
</gene>
<evidence type="ECO:0000313" key="1">
    <source>
        <dbReference type="EMBL" id="EAQ02313.1"/>
    </source>
</evidence>
<dbReference type="InterPro" id="IPR036249">
    <property type="entry name" value="Thioredoxin-like_sf"/>
</dbReference>
<comment type="caution">
    <text evidence="1">The sequence shown here is derived from an EMBL/GenBank/DDBJ whole genome shotgun (WGS) entry which is preliminary data.</text>
</comment>
<name>A3U0M2_PSEBH</name>
<dbReference type="AlphaFoldDB" id="A3U0M2"/>
<accession>A3U0M2</accession>